<accession>A0A415LKD4</accession>
<comment type="caution">
    <text evidence="1">The sequence shown here is derived from an EMBL/GenBank/DDBJ whole genome shotgun (WGS) entry which is preliminary data.</text>
</comment>
<protein>
    <submittedName>
        <fullName evidence="1">ATP-binding protein</fullName>
    </submittedName>
</protein>
<dbReference type="Proteomes" id="UP000285897">
    <property type="component" value="Unassembled WGS sequence"/>
</dbReference>
<reference evidence="1 2" key="1">
    <citation type="submission" date="2018-08" db="EMBL/GenBank/DDBJ databases">
        <title>A genome reference for cultivated species of the human gut microbiota.</title>
        <authorList>
            <person name="Zou Y."/>
            <person name="Xue W."/>
            <person name="Luo G."/>
        </authorList>
    </citation>
    <scope>NUCLEOTIDE SEQUENCE [LARGE SCALE GENOMIC DNA]</scope>
    <source>
        <strain evidence="1 2">AF37-6AC</strain>
    </source>
</reference>
<proteinExistence type="predicted"/>
<dbReference type="SUPFAM" id="SSF52540">
    <property type="entry name" value="P-loop containing nucleoside triphosphate hydrolases"/>
    <property type="match status" value="1"/>
</dbReference>
<organism evidence="1 2">
    <name type="scientific">Blautia obeum</name>
    <dbReference type="NCBI Taxonomy" id="40520"/>
    <lineage>
        <taxon>Bacteria</taxon>
        <taxon>Bacillati</taxon>
        <taxon>Bacillota</taxon>
        <taxon>Clostridia</taxon>
        <taxon>Lachnospirales</taxon>
        <taxon>Lachnospiraceae</taxon>
        <taxon>Blautia</taxon>
    </lineage>
</organism>
<keyword evidence="1" id="KW-0067">ATP-binding</keyword>
<name>A0A415LKD4_9FIRM</name>
<dbReference type="GO" id="GO:0005524">
    <property type="term" value="F:ATP binding"/>
    <property type="evidence" value="ECO:0007669"/>
    <property type="project" value="UniProtKB-KW"/>
</dbReference>
<dbReference type="InterPro" id="IPR027417">
    <property type="entry name" value="P-loop_NTPase"/>
</dbReference>
<evidence type="ECO:0000313" key="1">
    <source>
        <dbReference type="EMBL" id="RHL49009.1"/>
    </source>
</evidence>
<dbReference type="Gene3D" id="3.40.50.300">
    <property type="entry name" value="P-loop containing nucleotide triphosphate hydrolases"/>
    <property type="match status" value="1"/>
</dbReference>
<dbReference type="EMBL" id="QROS01000003">
    <property type="protein sequence ID" value="RHL49009.1"/>
    <property type="molecule type" value="Genomic_DNA"/>
</dbReference>
<evidence type="ECO:0000313" key="2">
    <source>
        <dbReference type="Proteomes" id="UP000285897"/>
    </source>
</evidence>
<feature type="non-terminal residue" evidence="1">
    <location>
        <position position="49"/>
    </location>
</feature>
<sequence length="49" mass="5114">MEFSIRGIGIIKEADIKMDGLTVIAGSNNSGKTTVGRALYAVTSAVEDL</sequence>
<gene>
    <name evidence="1" type="ORF">DW021_06710</name>
</gene>
<keyword evidence="1" id="KW-0547">Nucleotide-binding</keyword>
<dbReference type="AlphaFoldDB" id="A0A415LKD4"/>